<dbReference type="GO" id="GO:0005886">
    <property type="term" value="C:plasma membrane"/>
    <property type="evidence" value="ECO:0007669"/>
    <property type="project" value="TreeGrafter"/>
</dbReference>
<evidence type="ECO:0000256" key="10">
    <source>
        <dbReference type="SAM" id="Phobius"/>
    </source>
</evidence>
<evidence type="ECO:0000256" key="7">
    <source>
        <dbReference type="ARBA" id="ARBA00022982"/>
    </source>
</evidence>
<feature type="transmembrane region" description="Helical" evidence="10">
    <location>
        <begin position="160"/>
        <end position="181"/>
    </location>
</feature>
<dbReference type="Pfam" id="PF03116">
    <property type="entry name" value="NQR2_RnfD_RnfE"/>
    <property type="match status" value="1"/>
</dbReference>
<organism evidence="11 12">
    <name type="scientific">Candidatus Hakubella thermalkaliphila</name>
    <dbReference type="NCBI Taxonomy" id="2754717"/>
    <lineage>
        <taxon>Bacteria</taxon>
        <taxon>Bacillati</taxon>
        <taxon>Actinomycetota</taxon>
        <taxon>Actinomycetota incertae sedis</taxon>
        <taxon>Candidatus Hakubellales</taxon>
        <taxon>Candidatus Hakubellaceae</taxon>
        <taxon>Candidatus Hakubella</taxon>
    </lineage>
</organism>
<keyword evidence="2" id="KW-0597">Phosphoprotein</keyword>
<keyword evidence="4" id="KW-0288">FMN</keyword>
<evidence type="ECO:0000313" key="12">
    <source>
        <dbReference type="Proteomes" id="UP000585609"/>
    </source>
</evidence>
<evidence type="ECO:0000256" key="9">
    <source>
        <dbReference type="ARBA" id="ARBA00023136"/>
    </source>
</evidence>
<evidence type="ECO:0000256" key="3">
    <source>
        <dbReference type="ARBA" id="ARBA00022630"/>
    </source>
</evidence>
<sequence>LKIMGRKFTMDGSAILTGLLLALSLPPTVPIWMPVVGAAFGIAIGKCVFGGLGHNIFNPALVGRVFLATSWPVMMTRWVTPFEAVTTATPLALWKAEKIYVPARDLFFGNIGGSIGETSALAILVGGIFLIVMRYIDWRTPLSYMGTVGLMMWLLGEDPIFHALAGGLLLGAFFMATDYVTTPLTKKGKVIFGLGAGIIVVLIRMVGGYPEGVAFSILLMNAFTPLIDQVTKPRVYGTKRKVWQ</sequence>
<feature type="transmembrane region" description="Helical" evidence="10">
    <location>
        <begin position="118"/>
        <end position="136"/>
    </location>
</feature>
<dbReference type="PANTHER" id="PTHR30578:SF0">
    <property type="entry name" value="ION-TRANSLOCATING OXIDOREDUCTASE COMPLEX SUBUNIT D"/>
    <property type="match status" value="1"/>
</dbReference>
<dbReference type="PANTHER" id="PTHR30578">
    <property type="entry name" value="ELECTRON TRANSPORT COMPLEX PROTEIN RNFD"/>
    <property type="match status" value="1"/>
</dbReference>
<name>A0A6V8NSQ7_9ACTN</name>
<keyword evidence="9 10" id="KW-0472">Membrane</keyword>
<dbReference type="Proteomes" id="UP000585609">
    <property type="component" value="Unassembled WGS sequence"/>
</dbReference>
<feature type="transmembrane region" description="Helical" evidence="10">
    <location>
        <begin position="40"/>
        <end position="67"/>
    </location>
</feature>
<keyword evidence="1" id="KW-0813">Transport</keyword>
<dbReference type="EMBL" id="BLRW01000099">
    <property type="protein sequence ID" value="GFP23379.1"/>
    <property type="molecule type" value="Genomic_DNA"/>
</dbReference>
<gene>
    <name evidence="11" type="ORF">HKBW3S09_00846</name>
</gene>
<evidence type="ECO:0000256" key="6">
    <source>
        <dbReference type="ARBA" id="ARBA00022967"/>
    </source>
</evidence>
<evidence type="ECO:0000256" key="1">
    <source>
        <dbReference type="ARBA" id="ARBA00022448"/>
    </source>
</evidence>
<accession>A0A6V8NSQ7</accession>
<feature type="transmembrane region" description="Helical" evidence="10">
    <location>
        <begin position="190"/>
        <end position="207"/>
    </location>
</feature>
<comment type="caution">
    <text evidence="11">The sequence shown here is derived from an EMBL/GenBank/DDBJ whole genome shotgun (WGS) entry which is preliminary data.</text>
</comment>
<evidence type="ECO:0000256" key="2">
    <source>
        <dbReference type="ARBA" id="ARBA00022553"/>
    </source>
</evidence>
<evidence type="ECO:0000313" key="11">
    <source>
        <dbReference type="EMBL" id="GFP23379.1"/>
    </source>
</evidence>
<dbReference type="AlphaFoldDB" id="A0A6V8NSQ7"/>
<keyword evidence="7" id="KW-0249">Electron transport</keyword>
<dbReference type="InterPro" id="IPR011303">
    <property type="entry name" value="RnfD_bac"/>
</dbReference>
<evidence type="ECO:0000256" key="5">
    <source>
        <dbReference type="ARBA" id="ARBA00022692"/>
    </source>
</evidence>
<evidence type="ECO:0000256" key="8">
    <source>
        <dbReference type="ARBA" id="ARBA00022989"/>
    </source>
</evidence>
<dbReference type="NCBIfam" id="TIGR01946">
    <property type="entry name" value="rnfD"/>
    <property type="match status" value="1"/>
</dbReference>
<reference evidence="11 12" key="1">
    <citation type="journal article" date="2020" name="Front. Microbiol.">
        <title>Single-cell genomics of novel Actinobacteria with the Wood-Ljungdahl pathway discovered in a serpentinizing system.</title>
        <authorList>
            <person name="Merino N."/>
            <person name="Kawai M."/>
            <person name="Boyd E.S."/>
            <person name="Colman D.R."/>
            <person name="McGlynn S.E."/>
            <person name="Nealson K.H."/>
            <person name="Kurokawa K."/>
            <person name="Hongoh Y."/>
        </authorList>
    </citation>
    <scope>NUCLEOTIDE SEQUENCE [LARGE SCALE GENOMIC DNA]</scope>
    <source>
        <strain evidence="11 12">S09_30</strain>
    </source>
</reference>
<evidence type="ECO:0000256" key="4">
    <source>
        <dbReference type="ARBA" id="ARBA00022643"/>
    </source>
</evidence>
<keyword evidence="8 10" id="KW-1133">Transmembrane helix</keyword>
<dbReference type="InterPro" id="IPR004338">
    <property type="entry name" value="NqrB/RnfD"/>
</dbReference>
<keyword evidence="3" id="KW-0285">Flavoprotein</keyword>
<proteinExistence type="predicted"/>
<protein>
    <submittedName>
        <fullName evidence="11">Na+-translocating ferredoxin:NAD+ oxidoreductase subunit D</fullName>
    </submittedName>
</protein>
<dbReference type="GO" id="GO:0055085">
    <property type="term" value="P:transmembrane transport"/>
    <property type="evidence" value="ECO:0007669"/>
    <property type="project" value="InterPro"/>
</dbReference>
<feature type="non-terminal residue" evidence="11">
    <location>
        <position position="1"/>
    </location>
</feature>
<dbReference type="GO" id="GO:0022900">
    <property type="term" value="P:electron transport chain"/>
    <property type="evidence" value="ECO:0007669"/>
    <property type="project" value="InterPro"/>
</dbReference>
<keyword evidence="5 10" id="KW-0812">Transmembrane</keyword>
<keyword evidence="6" id="KW-1278">Translocase</keyword>